<dbReference type="EMBL" id="CAMXCT010001490">
    <property type="protein sequence ID" value="CAI3990555.1"/>
    <property type="molecule type" value="Genomic_DNA"/>
</dbReference>
<dbReference type="EMBL" id="CAMXCT010001147">
    <property type="protein sequence ID" value="CAI3987219.1"/>
    <property type="molecule type" value="Genomic_DNA"/>
</dbReference>
<evidence type="ECO:0000313" key="2">
    <source>
        <dbReference type="EMBL" id="CAI3987219.1"/>
    </source>
</evidence>
<reference evidence="6" key="1">
    <citation type="submission" date="2022-10" db="EMBL/GenBank/DDBJ databases">
        <authorList>
            <person name="Chen Y."/>
            <person name="Dougan E. K."/>
            <person name="Chan C."/>
            <person name="Rhodes N."/>
            <person name="Thang M."/>
        </authorList>
    </citation>
    <scope>NUCLEOTIDE SEQUENCE</scope>
</reference>
<evidence type="ECO:0000313" key="4">
    <source>
        <dbReference type="EMBL" id="CAI4007538.1"/>
    </source>
</evidence>
<dbReference type="EMBL" id="CAMXCT010006784">
    <property type="protein sequence ID" value="CAI4020012.1"/>
    <property type="molecule type" value="Genomic_DNA"/>
</dbReference>
<evidence type="ECO:0000313" key="1">
    <source>
        <dbReference type="EMBL" id="CAI3975196.1"/>
    </source>
</evidence>
<keyword evidence="8" id="KW-1185">Reference proteome</keyword>
<name>A0A9P1GSG0_9DINO</name>
<comment type="caution">
    <text evidence="6">The sequence shown here is derived from an EMBL/GenBank/DDBJ whole genome shotgun (WGS) entry which is preliminary data.</text>
</comment>
<evidence type="ECO:0000313" key="6">
    <source>
        <dbReference type="EMBL" id="CAI4020012.1"/>
    </source>
</evidence>
<protein>
    <submittedName>
        <fullName evidence="6">Uncharacterized protein</fullName>
    </submittedName>
</protein>
<evidence type="ECO:0000313" key="7">
    <source>
        <dbReference type="EMBL" id="CAL4762508.1"/>
    </source>
</evidence>
<organism evidence="6">
    <name type="scientific">Cladocopium goreaui</name>
    <dbReference type="NCBI Taxonomy" id="2562237"/>
    <lineage>
        <taxon>Eukaryota</taxon>
        <taxon>Sar</taxon>
        <taxon>Alveolata</taxon>
        <taxon>Dinophyceae</taxon>
        <taxon>Suessiales</taxon>
        <taxon>Symbiodiniaceae</taxon>
        <taxon>Cladocopium</taxon>
    </lineage>
</organism>
<dbReference type="EMBL" id="CAMXCT030001490">
    <property type="protein sequence ID" value="CAL4777867.1"/>
    <property type="molecule type" value="Genomic_DNA"/>
</dbReference>
<dbReference type="EMBL" id="CAMXCT030006784">
    <property type="protein sequence ID" value="CAL4807324.1"/>
    <property type="molecule type" value="Genomic_DNA"/>
</dbReference>
<dbReference type="EMBL" id="CAMXCT030000187">
    <property type="protein sequence ID" value="CAL4762508.1"/>
    <property type="molecule type" value="Genomic_DNA"/>
</dbReference>
<dbReference type="EMBL" id="CAMXCT010004073">
    <property type="protein sequence ID" value="CAI4007538.1"/>
    <property type="molecule type" value="Genomic_DNA"/>
</dbReference>
<dbReference type="EMBL" id="CAMXCT010000187">
    <property type="protein sequence ID" value="CAI3975196.1"/>
    <property type="molecule type" value="Genomic_DNA"/>
</dbReference>
<evidence type="ECO:0000313" key="5">
    <source>
        <dbReference type="EMBL" id="CAI4019973.1"/>
    </source>
</evidence>
<reference evidence="7 8" key="2">
    <citation type="submission" date="2024-05" db="EMBL/GenBank/DDBJ databases">
        <authorList>
            <person name="Chen Y."/>
            <person name="Shah S."/>
            <person name="Dougan E. K."/>
            <person name="Thang M."/>
            <person name="Chan C."/>
        </authorList>
    </citation>
    <scope>NUCLEOTIDE SEQUENCE [LARGE SCALE GENOMIC DNA]</scope>
</reference>
<gene>
    <name evidence="2" type="ORF">C1SCF055_LOCUS14510</name>
    <name evidence="3" type="ORF">C1SCF055_LOCUS17535</name>
    <name evidence="4" type="ORF">C1SCF055_LOCUS33088</name>
    <name evidence="1" type="ORF">C1SCF055_LOCUS3547</name>
    <name evidence="5" type="ORF">C1SCF055_LOCUS44428</name>
    <name evidence="6" type="ORF">C1SCF055_LOCUS44465</name>
</gene>
<dbReference type="EMBL" id="CAMXCT030001147">
    <property type="protein sequence ID" value="CAL4774531.1"/>
    <property type="molecule type" value="Genomic_DNA"/>
</dbReference>
<dbReference type="EMBL" id="CAMXCT020004073">
    <property type="protein sequence ID" value="CAL1160913.1"/>
    <property type="molecule type" value="Genomic_DNA"/>
</dbReference>
<dbReference type="EMBL" id="CAMXCT030004073">
    <property type="protein sequence ID" value="CAL4794850.1"/>
    <property type="molecule type" value="Genomic_DNA"/>
</dbReference>
<dbReference type="EMBL" id="CAMXCT030006782">
    <property type="protein sequence ID" value="CAL4807285.1"/>
    <property type="molecule type" value="Genomic_DNA"/>
</dbReference>
<dbReference type="EMBL" id="CAMXCT020001147">
    <property type="protein sequence ID" value="CAL1140594.1"/>
    <property type="molecule type" value="Genomic_DNA"/>
</dbReference>
<dbReference type="Proteomes" id="UP001152797">
    <property type="component" value="Unassembled WGS sequence"/>
</dbReference>
<dbReference type="EMBL" id="CAMXCT020001490">
    <property type="protein sequence ID" value="CAL1143930.1"/>
    <property type="molecule type" value="Genomic_DNA"/>
</dbReference>
<dbReference type="AlphaFoldDB" id="A0A9P1GSG0"/>
<evidence type="ECO:0000313" key="8">
    <source>
        <dbReference type="Proteomes" id="UP001152797"/>
    </source>
</evidence>
<dbReference type="EMBL" id="CAMXCT020006782">
    <property type="protein sequence ID" value="CAL1173348.1"/>
    <property type="molecule type" value="Genomic_DNA"/>
</dbReference>
<dbReference type="EMBL" id="CAMXCT010006782">
    <property type="protein sequence ID" value="CAI4019973.1"/>
    <property type="molecule type" value="Genomic_DNA"/>
</dbReference>
<evidence type="ECO:0000313" key="3">
    <source>
        <dbReference type="EMBL" id="CAI3990555.1"/>
    </source>
</evidence>
<dbReference type="EMBL" id="CAMXCT020006784">
    <property type="protein sequence ID" value="CAL1173387.1"/>
    <property type="molecule type" value="Genomic_DNA"/>
</dbReference>
<accession>A0A9P1GSG0</accession>
<proteinExistence type="predicted"/>
<dbReference type="EMBL" id="CAMXCT020000187">
    <property type="protein sequence ID" value="CAL1128571.1"/>
    <property type="molecule type" value="Genomic_DNA"/>
</dbReference>
<sequence length="113" mass="12996">MAVAFSRASHELHVVNGFPRPPTVSAEWRHLVSELPRAERWPEHARLTERGWQAYHTMVTTLTKPEDDREIDVVDFFNAPSHWNTLLTSQRATDGQSRSLAKICQNNKHAPKQ</sequence>